<keyword evidence="9 16" id="KW-0547">Nucleotide-binding</keyword>
<evidence type="ECO:0000256" key="7">
    <source>
        <dbReference type="ARBA" id="ARBA00022490"/>
    </source>
</evidence>
<evidence type="ECO:0000256" key="15">
    <source>
        <dbReference type="ARBA" id="ARBA00040883"/>
    </source>
</evidence>
<keyword evidence="11 16" id="KW-0067">ATP-binding</keyword>
<feature type="binding site" evidence="16">
    <location>
        <position position="188"/>
    </location>
    <ligand>
        <name>substrate</name>
    </ligand>
</feature>
<comment type="cofactor">
    <cofactor evidence="16">
        <name>NH4(+)</name>
        <dbReference type="ChEBI" id="CHEBI:28938"/>
    </cofactor>
    <cofactor evidence="16">
        <name>K(+)</name>
        <dbReference type="ChEBI" id="CHEBI:29103"/>
    </cofactor>
    <text evidence="16">A monovalent cation. Ammonium or potassium.</text>
</comment>
<dbReference type="Gene3D" id="3.30.420.40">
    <property type="match status" value="2"/>
</dbReference>
<dbReference type="RefSeq" id="WP_128355552.1">
    <property type="nucleotide sequence ID" value="NZ_CP022987.1"/>
</dbReference>
<evidence type="ECO:0000313" key="18">
    <source>
        <dbReference type="Proteomes" id="UP000283474"/>
    </source>
</evidence>
<comment type="caution">
    <text evidence="16">Lacks conserved residue(s) required for the propagation of feature annotation.</text>
</comment>
<keyword evidence="8 16" id="KW-0808">Transferase</keyword>
<proteinExistence type="inferred from homology"/>
<feature type="binding site" evidence="16">
    <location>
        <begin position="6"/>
        <end position="13"/>
    </location>
    <ligand>
        <name>ATP</name>
        <dbReference type="ChEBI" id="CHEBI:30616"/>
    </ligand>
</feature>
<keyword evidence="12 16" id="KW-0630">Potassium</keyword>
<gene>
    <name evidence="16" type="primary">coaX</name>
    <name evidence="17" type="ORF">CKA81_12485</name>
</gene>
<keyword evidence="10 16" id="KW-0418">Kinase</keyword>
<dbReference type="GO" id="GO:0005737">
    <property type="term" value="C:cytoplasm"/>
    <property type="evidence" value="ECO:0007669"/>
    <property type="project" value="UniProtKB-SubCell"/>
</dbReference>
<evidence type="ECO:0000256" key="9">
    <source>
        <dbReference type="ARBA" id="ARBA00022741"/>
    </source>
</evidence>
<feature type="binding site" evidence="16">
    <location>
        <position position="98"/>
    </location>
    <ligand>
        <name>substrate</name>
    </ligand>
</feature>
<dbReference type="GO" id="GO:0015937">
    <property type="term" value="P:coenzyme A biosynthetic process"/>
    <property type="evidence" value="ECO:0007669"/>
    <property type="project" value="UniProtKB-UniRule"/>
</dbReference>
<evidence type="ECO:0000256" key="1">
    <source>
        <dbReference type="ARBA" id="ARBA00001206"/>
    </source>
</evidence>
<dbReference type="InterPro" id="IPR043129">
    <property type="entry name" value="ATPase_NBD"/>
</dbReference>
<dbReference type="AlphaFoldDB" id="A0A410GE37"/>
<dbReference type="Pfam" id="PF03309">
    <property type="entry name" value="Pan_kinase"/>
    <property type="match status" value="1"/>
</dbReference>
<comment type="similarity">
    <text evidence="14 16">Belongs to the type III pantothenate kinase family.</text>
</comment>
<evidence type="ECO:0000256" key="5">
    <source>
        <dbReference type="ARBA" id="ARBA00011738"/>
    </source>
</evidence>
<comment type="subunit">
    <text evidence="5 16">Homodimer.</text>
</comment>
<feature type="active site" description="Proton acceptor" evidence="16">
    <location>
        <position position="107"/>
    </location>
</feature>
<evidence type="ECO:0000256" key="2">
    <source>
        <dbReference type="ARBA" id="ARBA00001958"/>
    </source>
</evidence>
<evidence type="ECO:0000256" key="8">
    <source>
        <dbReference type="ARBA" id="ARBA00022679"/>
    </source>
</evidence>
<evidence type="ECO:0000256" key="4">
    <source>
        <dbReference type="ARBA" id="ARBA00005225"/>
    </source>
</evidence>
<evidence type="ECO:0000256" key="3">
    <source>
        <dbReference type="ARBA" id="ARBA00004496"/>
    </source>
</evidence>
<reference evidence="17 18" key="1">
    <citation type="submission" date="2017-08" db="EMBL/GenBank/DDBJ databases">
        <authorList>
            <person name="Park S.-J."/>
            <person name="Kim H."/>
        </authorList>
    </citation>
    <scope>NUCLEOTIDE SEQUENCE [LARGE SCALE GENOMIC DNA]</scope>
    <source>
        <strain evidence="18">ye3</strain>
    </source>
</reference>
<comment type="subcellular location">
    <subcellularLocation>
        <location evidence="3 16">Cytoplasm</location>
    </subcellularLocation>
</comment>
<comment type="pathway">
    <text evidence="4 16">Cofactor biosynthesis; coenzyme A biosynthesis; CoA from (R)-pantothenate: step 1/5.</text>
</comment>
<organism evidence="17 18">
    <name type="scientific">Pollutimonas thiosulfatoxidans</name>
    <dbReference type="NCBI Taxonomy" id="2028345"/>
    <lineage>
        <taxon>Bacteria</taxon>
        <taxon>Pseudomonadati</taxon>
        <taxon>Pseudomonadota</taxon>
        <taxon>Betaproteobacteria</taxon>
        <taxon>Burkholderiales</taxon>
        <taxon>Alcaligenaceae</taxon>
        <taxon>Pollutimonas</taxon>
    </lineage>
</organism>
<dbReference type="KEGG" id="pus:CKA81_12485"/>
<feature type="binding site" evidence="16">
    <location>
        <position position="131"/>
    </location>
    <ligand>
        <name>ATP</name>
        <dbReference type="ChEBI" id="CHEBI:30616"/>
    </ligand>
</feature>
<sequence length="279" mass="29329">MKLLLDLGNTRIKAGWIVSQSGQREDRALAFAHADLKQLRTWLREIAAGPTAATAALGVNVAGSALAHALDEMLAEELGIPIRWVCSSASAGGILNAYTQPQQLGADRWVAMIGMAQRALARPVLLATFGTATTIDTLGLDNRQHDTMPTFRGGLIFPGPALMRSSLAAGTANLPAADGAVAPYPTDTHQAISTGIAAAQAGALLRQWRVGLSHYGQAPQVYVSGGGWPMVQEEVQRLLSRARSDLGMPPENAGFIASPVLDGLARLASDASLMRDCKT</sequence>
<evidence type="ECO:0000313" key="17">
    <source>
        <dbReference type="EMBL" id="QAA94554.1"/>
    </source>
</evidence>
<evidence type="ECO:0000256" key="11">
    <source>
        <dbReference type="ARBA" id="ARBA00022840"/>
    </source>
</evidence>
<evidence type="ECO:0000256" key="16">
    <source>
        <dbReference type="HAMAP-Rule" id="MF_01274"/>
    </source>
</evidence>
<evidence type="ECO:0000256" key="6">
    <source>
        <dbReference type="ARBA" id="ARBA00012102"/>
    </source>
</evidence>
<dbReference type="EMBL" id="CP022987">
    <property type="protein sequence ID" value="QAA94554.1"/>
    <property type="molecule type" value="Genomic_DNA"/>
</dbReference>
<dbReference type="SUPFAM" id="SSF53067">
    <property type="entry name" value="Actin-like ATPase domain"/>
    <property type="match status" value="2"/>
</dbReference>
<evidence type="ECO:0000256" key="12">
    <source>
        <dbReference type="ARBA" id="ARBA00022958"/>
    </source>
</evidence>
<dbReference type="UniPathway" id="UPA00241">
    <property type="reaction ID" value="UER00352"/>
</dbReference>
<keyword evidence="13 16" id="KW-0173">Coenzyme A biosynthesis</keyword>
<protein>
    <recommendedName>
        <fullName evidence="15 16">Type III pantothenate kinase</fullName>
        <ecNumber evidence="6 16">2.7.1.33</ecNumber>
    </recommendedName>
    <alternativeName>
        <fullName evidence="16">PanK-III</fullName>
    </alternativeName>
    <alternativeName>
        <fullName evidence="16">Pantothenic acid kinase</fullName>
    </alternativeName>
</protein>
<dbReference type="HAMAP" id="MF_01274">
    <property type="entry name" value="Pantothen_kinase_3"/>
    <property type="match status" value="1"/>
</dbReference>
<keyword evidence="18" id="KW-1185">Reference proteome</keyword>
<feature type="binding site" evidence="16">
    <location>
        <begin position="105"/>
        <end position="108"/>
    </location>
    <ligand>
        <name>substrate</name>
    </ligand>
</feature>
<dbReference type="PANTHER" id="PTHR34265">
    <property type="entry name" value="TYPE III PANTOTHENATE KINASE"/>
    <property type="match status" value="1"/>
</dbReference>
<dbReference type="InterPro" id="IPR004619">
    <property type="entry name" value="Type_III_PanK"/>
</dbReference>
<dbReference type="CDD" id="cd24015">
    <property type="entry name" value="ASKHA_NBD_PanK-III"/>
    <property type="match status" value="1"/>
</dbReference>
<evidence type="ECO:0000256" key="10">
    <source>
        <dbReference type="ARBA" id="ARBA00022777"/>
    </source>
</evidence>
<dbReference type="OrthoDB" id="9781305at2"/>
<evidence type="ECO:0000256" key="14">
    <source>
        <dbReference type="ARBA" id="ARBA00038036"/>
    </source>
</evidence>
<keyword evidence="7 16" id="KW-0963">Cytoplasm</keyword>
<dbReference type="PANTHER" id="PTHR34265:SF1">
    <property type="entry name" value="TYPE III PANTOTHENATE KINASE"/>
    <property type="match status" value="1"/>
</dbReference>
<comment type="cofactor">
    <cofactor evidence="2">
        <name>K(+)</name>
        <dbReference type="ChEBI" id="CHEBI:29103"/>
    </cofactor>
</comment>
<accession>A0A410GE37</accession>
<name>A0A410GE37_9BURK</name>
<dbReference type="GO" id="GO:0005524">
    <property type="term" value="F:ATP binding"/>
    <property type="evidence" value="ECO:0007669"/>
    <property type="project" value="UniProtKB-UniRule"/>
</dbReference>
<dbReference type="Proteomes" id="UP000283474">
    <property type="component" value="Chromosome"/>
</dbReference>
<dbReference type="EC" id="2.7.1.33" evidence="6 16"/>
<comment type="catalytic activity">
    <reaction evidence="1 16">
        <text>(R)-pantothenate + ATP = (R)-4'-phosphopantothenate + ADP + H(+)</text>
        <dbReference type="Rhea" id="RHEA:16373"/>
        <dbReference type="ChEBI" id="CHEBI:10986"/>
        <dbReference type="ChEBI" id="CHEBI:15378"/>
        <dbReference type="ChEBI" id="CHEBI:29032"/>
        <dbReference type="ChEBI" id="CHEBI:30616"/>
        <dbReference type="ChEBI" id="CHEBI:456216"/>
        <dbReference type="EC" id="2.7.1.33"/>
    </reaction>
</comment>
<evidence type="ECO:0000256" key="13">
    <source>
        <dbReference type="ARBA" id="ARBA00022993"/>
    </source>
</evidence>
<comment type="function">
    <text evidence="16">Catalyzes the phosphorylation of pantothenate (Pan), the first step in CoA biosynthesis.</text>
</comment>
<dbReference type="GO" id="GO:0004594">
    <property type="term" value="F:pantothenate kinase activity"/>
    <property type="evidence" value="ECO:0007669"/>
    <property type="project" value="UniProtKB-UniRule"/>
</dbReference>